<dbReference type="GO" id="GO:0003677">
    <property type="term" value="F:DNA binding"/>
    <property type="evidence" value="ECO:0007669"/>
    <property type="project" value="UniProtKB-KW"/>
</dbReference>
<keyword evidence="1" id="KW-0238">DNA-binding</keyword>
<name>A0A844GGH8_9FIRM</name>
<evidence type="ECO:0000256" key="2">
    <source>
        <dbReference type="ARBA" id="ARBA00023172"/>
    </source>
</evidence>
<dbReference type="Proteomes" id="UP000437824">
    <property type="component" value="Unassembled WGS sequence"/>
</dbReference>
<comment type="caution">
    <text evidence="4">The sequence shown here is derived from an EMBL/GenBank/DDBJ whole genome shotgun (WGS) entry which is preliminary data.</text>
</comment>
<dbReference type="Pfam" id="PF00239">
    <property type="entry name" value="Resolvase"/>
    <property type="match status" value="1"/>
</dbReference>
<dbReference type="PANTHER" id="PTHR30461:SF2">
    <property type="entry name" value="SERINE RECOMBINASE PINE-RELATED"/>
    <property type="match status" value="1"/>
</dbReference>
<dbReference type="PANTHER" id="PTHR30461">
    <property type="entry name" value="DNA-INVERTASE FROM LAMBDOID PROPHAGE"/>
    <property type="match status" value="1"/>
</dbReference>
<sequence length="228" mass="26463">MKLYGYCRISTRKQNIERQVRNILAVFPDAIIIKEIYTGTKFQGRKELEKLLKIVRTGDTIVFDSVSRMSRNAEEGFQLYEELFRKGINLIFLKEPHINTDTYKKAMGNQLNMTGDTVDLILEGINRYLLELAKSQIRLAFEQAEKEVSDLRQRTKEGIETARLNGKQIGQLPGRTYETKKSKAAKRIIMKHNQDFGGSLNDIETMKQAGISKKTFYKYKNELQIEQR</sequence>
<dbReference type="CDD" id="cd03768">
    <property type="entry name" value="SR_ResInv"/>
    <property type="match status" value="1"/>
</dbReference>
<proteinExistence type="predicted"/>
<dbReference type="SUPFAM" id="SSF53041">
    <property type="entry name" value="Resolvase-like"/>
    <property type="match status" value="1"/>
</dbReference>
<accession>A0A844GGH8</accession>
<evidence type="ECO:0000313" key="4">
    <source>
        <dbReference type="EMBL" id="MTD59748.1"/>
    </source>
</evidence>
<evidence type="ECO:0000313" key="5">
    <source>
        <dbReference type="Proteomes" id="UP000437824"/>
    </source>
</evidence>
<dbReference type="SMART" id="SM00857">
    <property type="entry name" value="Resolvase"/>
    <property type="match status" value="1"/>
</dbReference>
<reference evidence="4 5" key="1">
    <citation type="submission" date="2019-11" db="EMBL/GenBank/DDBJ databases">
        <title>Draft genome sequence of Blautia luti DSM 14534T, isolated from human stool.</title>
        <authorList>
            <person name="Ortiz R."/>
            <person name="Melis-Arcos F."/>
            <person name="Covarrubias P."/>
            <person name="Cardenas J.P."/>
            <person name="Perez-Donoso J."/>
            <person name="Almonacid D."/>
        </authorList>
    </citation>
    <scope>NUCLEOTIDE SEQUENCE [LARGE SCALE GENOMIC DNA]</scope>
    <source>
        <strain evidence="4 5">DSM 14534</strain>
    </source>
</reference>
<evidence type="ECO:0000256" key="1">
    <source>
        <dbReference type="ARBA" id="ARBA00023125"/>
    </source>
</evidence>
<dbReference type="RefSeq" id="WP_154779440.1">
    <property type="nucleotide sequence ID" value="NZ_WMBC01000001.1"/>
</dbReference>
<evidence type="ECO:0000259" key="3">
    <source>
        <dbReference type="PROSITE" id="PS51736"/>
    </source>
</evidence>
<dbReference type="InterPro" id="IPR050639">
    <property type="entry name" value="SSR_resolvase"/>
</dbReference>
<gene>
    <name evidence="4" type="ORF">GKZ57_00270</name>
</gene>
<dbReference type="Gene3D" id="3.40.50.1390">
    <property type="entry name" value="Resolvase, N-terminal catalytic domain"/>
    <property type="match status" value="1"/>
</dbReference>
<dbReference type="AlphaFoldDB" id="A0A844GGH8"/>
<dbReference type="GO" id="GO:0000150">
    <property type="term" value="F:DNA strand exchange activity"/>
    <property type="evidence" value="ECO:0007669"/>
    <property type="project" value="InterPro"/>
</dbReference>
<feature type="domain" description="Resolvase/invertase-type recombinase catalytic" evidence="3">
    <location>
        <begin position="2"/>
        <end position="166"/>
    </location>
</feature>
<keyword evidence="2" id="KW-0233">DNA recombination</keyword>
<protein>
    <submittedName>
        <fullName evidence="4">Recombinase family protein</fullName>
    </submittedName>
</protein>
<dbReference type="InterPro" id="IPR006119">
    <property type="entry name" value="Resolv_N"/>
</dbReference>
<dbReference type="PROSITE" id="PS51736">
    <property type="entry name" value="RECOMBINASES_3"/>
    <property type="match status" value="1"/>
</dbReference>
<dbReference type="InterPro" id="IPR036162">
    <property type="entry name" value="Resolvase-like_N_sf"/>
</dbReference>
<dbReference type="EMBL" id="WMBC01000001">
    <property type="protein sequence ID" value="MTD59748.1"/>
    <property type="molecule type" value="Genomic_DNA"/>
</dbReference>
<organism evidence="4 5">
    <name type="scientific">Blautia luti DSM 14534 = JCM 17040</name>
    <dbReference type="NCBI Taxonomy" id="649762"/>
    <lineage>
        <taxon>Bacteria</taxon>
        <taxon>Bacillati</taxon>
        <taxon>Bacillota</taxon>
        <taxon>Clostridia</taxon>
        <taxon>Lachnospirales</taxon>
        <taxon>Lachnospiraceae</taxon>
        <taxon>Blautia</taxon>
    </lineage>
</organism>